<organism evidence="6 7">
    <name type="scientific">Eiseniibacteriota bacterium</name>
    <dbReference type="NCBI Taxonomy" id="2212470"/>
    <lineage>
        <taxon>Bacteria</taxon>
        <taxon>Candidatus Eiseniibacteriota</taxon>
    </lineage>
</organism>
<comment type="caution">
    <text evidence="6">The sequence shown here is derived from an EMBL/GenBank/DDBJ whole genome shotgun (WGS) entry which is preliminary data.</text>
</comment>
<reference evidence="6" key="1">
    <citation type="submission" date="2020-04" db="EMBL/GenBank/DDBJ databases">
        <authorList>
            <person name="Zhang T."/>
        </authorList>
    </citation>
    <scope>NUCLEOTIDE SEQUENCE</scope>
    <source>
        <strain evidence="6">HKST-UBA01</strain>
    </source>
</reference>
<dbReference type="Proteomes" id="UP000697710">
    <property type="component" value="Unassembled WGS sequence"/>
</dbReference>
<dbReference type="Gene3D" id="3.40.50.300">
    <property type="entry name" value="P-loop containing nucleotide triphosphate hydrolases"/>
    <property type="match status" value="1"/>
</dbReference>
<dbReference type="GO" id="GO:0005524">
    <property type="term" value="F:ATP binding"/>
    <property type="evidence" value="ECO:0007669"/>
    <property type="project" value="UniProtKB-KW"/>
</dbReference>
<dbReference type="InterPro" id="IPR027417">
    <property type="entry name" value="P-loop_NTPase"/>
</dbReference>
<keyword evidence="2" id="KW-0813">Transport</keyword>
<gene>
    <name evidence="6" type="ORF">KC729_00835</name>
</gene>
<sequence>GGQRQRLAIWMSLINDPELLLLDEPTAGLDPAGRRELHRLIRSLASKRRAILMTTHYLEEAEAICDRVVVLRRGRIVADGTPLELLRHAAGASTVWLRVDGALDPGALITAGTVQMEPEGGYLRFQTTDPAAFVSTLGDVLRKQTLSLTDLRLKRPTLEDVYLELVAETASEGVSPR</sequence>
<dbReference type="PANTHER" id="PTHR42711:SF5">
    <property type="entry name" value="ABC TRANSPORTER ATP-BINDING PROTEIN NATA"/>
    <property type="match status" value="1"/>
</dbReference>
<proteinExistence type="inferred from homology"/>
<evidence type="ECO:0000256" key="3">
    <source>
        <dbReference type="ARBA" id="ARBA00022741"/>
    </source>
</evidence>
<feature type="non-terminal residue" evidence="6">
    <location>
        <position position="1"/>
    </location>
</feature>
<dbReference type="Pfam" id="PF13304">
    <property type="entry name" value="AAA_21"/>
    <property type="match status" value="1"/>
</dbReference>
<evidence type="ECO:0000313" key="7">
    <source>
        <dbReference type="Proteomes" id="UP000697710"/>
    </source>
</evidence>
<evidence type="ECO:0000256" key="2">
    <source>
        <dbReference type="ARBA" id="ARBA00022448"/>
    </source>
</evidence>
<dbReference type="AlphaFoldDB" id="A0A956LWD2"/>
<protein>
    <submittedName>
        <fullName evidence="6">ABC transporter ATP-binding protein</fullName>
    </submittedName>
</protein>
<dbReference type="InterPro" id="IPR050763">
    <property type="entry name" value="ABC_transporter_ATP-binding"/>
</dbReference>
<dbReference type="GO" id="GO:0016887">
    <property type="term" value="F:ATP hydrolysis activity"/>
    <property type="evidence" value="ECO:0007669"/>
    <property type="project" value="InterPro"/>
</dbReference>
<evidence type="ECO:0000256" key="1">
    <source>
        <dbReference type="ARBA" id="ARBA00005417"/>
    </source>
</evidence>
<reference evidence="6" key="2">
    <citation type="journal article" date="2021" name="Microbiome">
        <title>Successional dynamics and alternative stable states in a saline activated sludge microbial community over 9 years.</title>
        <authorList>
            <person name="Wang Y."/>
            <person name="Ye J."/>
            <person name="Ju F."/>
            <person name="Liu L."/>
            <person name="Boyd J.A."/>
            <person name="Deng Y."/>
            <person name="Parks D.H."/>
            <person name="Jiang X."/>
            <person name="Yin X."/>
            <person name="Woodcroft B.J."/>
            <person name="Tyson G.W."/>
            <person name="Hugenholtz P."/>
            <person name="Polz M.F."/>
            <person name="Zhang T."/>
        </authorList>
    </citation>
    <scope>NUCLEOTIDE SEQUENCE</scope>
    <source>
        <strain evidence="6">HKST-UBA01</strain>
    </source>
</reference>
<feature type="domain" description="ATPase AAA-type core" evidence="5">
    <location>
        <begin position="6"/>
        <end position="56"/>
    </location>
</feature>
<name>A0A956LWD2_UNCEI</name>
<keyword evidence="3" id="KW-0547">Nucleotide-binding</keyword>
<dbReference type="EMBL" id="JAGQHR010000010">
    <property type="protein sequence ID" value="MCA9726197.1"/>
    <property type="molecule type" value="Genomic_DNA"/>
</dbReference>
<evidence type="ECO:0000256" key="4">
    <source>
        <dbReference type="ARBA" id="ARBA00022840"/>
    </source>
</evidence>
<dbReference type="InterPro" id="IPR003959">
    <property type="entry name" value="ATPase_AAA_core"/>
</dbReference>
<keyword evidence="4 6" id="KW-0067">ATP-binding</keyword>
<dbReference type="SUPFAM" id="SSF52540">
    <property type="entry name" value="P-loop containing nucleoside triphosphate hydrolases"/>
    <property type="match status" value="1"/>
</dbReference>
<comment type="similarity">
    <text evidence="1">Belongs to the ABC transporter superfamily.</text>
</comment>
<dbReference type="PANTHER" id="PTHR42711">
    <property type="entry name" value="ABC TRANSPORTER ATP-BINDING PROTEIN"/>
    <property type="match status" value="1"/>
</dbReference>
<accession>A0A956LWD2</accession>
<evidence type="ECO:0000313" key="6">
    <source>
        <dbReference type="EMBL" id="MCA9726197.1"/>
    </source>
</evidence>
<evidence type="ECO:0000259" key="5">
    <source>
        <dbReference type="Pfam" id="PF13304"/>
    </source>
</evidence>